<evidence type="ECO:0000313" key="5">
    <source>
        <dbReference type="Proteomes" id="UP000826234"/>
    </source>
</evidence>
<feature type="chain" id="PRO_5046146032" description="Ig-like domain-containing protein" evidence="2">
    <location>
        <begin position="21"/>
        <end position="180"/>
    </location>
</feature>
<sequence>MYIQFSHKLIFLVTGGCSLGLIPTLSPPKNVIINGEKKTLVICLVEDLSEDALGAVWFSNGNGSMLASSFYGISRDEDGTFSAISQISISTQDFESWDTIVCYVAQNQTSQIWNTTSLQISEKNMGELCLEENQGALDQELLLEVLHNRTQVVLLLALRIFLFKILLFDVLMTCCILYKN</sequence>
<feature type="signal peptide" evidence="2">
    <location>
        <begin position="1"/>
        <end position="20"/>
    </location>
</feature>
<organism evidence="4 5">
    <name type="scientific">Phrynosoma platyrhinos</name>
    <name type="common">Desert horned lizard</name>
    <dbReference type="NCBI Taxonomy" id="52577"/>
    <lineage>
        <taxon>Eukaryota</taxon>
        <taxon>Metazoa</taxon>
        <taxon>Chordata</taxon>
        <taxon>Craniata</taxon>
        <taxon>Vertebrata</taxon>
        <taxon>Euteleostomi</taxon>
        <taxon>Lepidosauria</taxon>
        <taxon>Squamata</taxon>
        <taxon>Bifurcata</taxon>
        <taxon>Unidentata</taxon>
        <taxon>Episquamata</taxon>
        <taxon>Toxicofera</taxon>
        <taxon>Iguania</taxon>
        <taxon>Phrynosomatidae</taxon>
        <taxon>Phrynosomatinae</taxon>
        <taxon>Phrynosoma</taxon>
    </lineage>
</organism>
<proteinExistence type="predicted"/>
<feature type="transmembrane region" description="Helical" evidence="1">
    <location>
        <begin position="152"/>
        <end position="178"/>
    </location>
</feature>
<dbReference type="Proteomes" id="UP000826234">
    <property type="component" value="Unassembled WGS sequence"/>
</dbReference>
<dbReference type="PROSITE" id="PS50835">
    <property type="entry name" value="IG_LIKE"/>
    <property type="match status" value="1"/>
</dbReference>
<dbReference type="InterPro" id="IPR007110">
    <property type="entry name" value="Ig-like_dom"/>
</dbReference>
<evidence type="ECO:0000259" key="3">
    <source>
        <dbReference type="PROSITE" id="PS50835"/>
    </source>
</evidence>
<dbReference type="InterPro" id="IPR027834">
    <property type="entry name" value="PTCRA"/>
</dbReference>
<dbReference type="Gene3D" id="2.60.40.10">
    <property type="entry name" value="Immunoglobulins"/>
    <property type="match status" value="1"/>
</dbReference>
<dbReference type="SUPFAM" id="SSF48726">
    <property type="entry name" value="Immunoglobulin"/>
    <property type="match status" value="1"/>
</dbReference>
<keyword evidence="5" id="KW-1185">Reference proteome</keyword>
<gene>
    <name evidence="4" type="ORF">JD844_025482</name>
</gene>
<accession>A0ABQ7SZP6</accession>
<dbReference type="InterPro" id="IPR013783">
    <property type="entry name" value="Ig-like_fold"/>
</dbReference>
<dbReference type="PANTHER" id="PTHR37866:SF1">
    <property type="entry name" value="PRE T-CELL ANTIGEN RECEPTOR ALPHA"/>
    <property type="match status" value="1"/>
</dbReference>
<keyword evidence="1" id="KW-0812">Transmembrane</keyword>
<comment type="caution">
    <text evidence="4">The sequence shown here is derived from an EMBL/GenBank/DDBJ whole genome shotgun (WGS) entry which is preliminary data.</text>
</comment>
<evidence type="ECO:0000256" key="2">
    <source>
        <dbReference type="SAM" id="SignalP"/>
    </source>
</evidence>
<protein>
    <recommendedName>
        <fullName evidence="3">Ig-like domain-containing protein</fullName>
    </recommendedName>
</protein>
<keyword evidence="1" id="KW-0472">Membrane</keyword>
<evidence type="ECO:0000313" key="4">
    <source>
        <dbReference type="EMBL" id="KAH0622800.1"/>
    </source>
</evidence>
<reference evidence="4 5" key="1">
    <citation type="journal article" date="2022" name="Gigascience">
        <title>A chromosome-level genome assembly and annotation of the desert horned lizard, Phrynosoma platyrhinos, provides insight into chromosomal rearrangements among reptiles.</title>
        <authorList>
            <person name="Koochekian N."/>
            <person name="Ascanio A."/>
            <person name="Farleigh K."/>
            <person name="Card D.C."/>
            <person name="Schield D.R."/>
            <person name="Castoe T.A."/>
            <person name="Jezkova T."/>
        </authorList>
    </citation>
    <scope>NUCLEOTIDE SEQUENCE [LARGE SCALE GENOMIC DNA]</scope>
    <source>
        <strain evidence="4">NK-2021</strain>
    </source>
</reference>
<keyword evidence="1" id="KW-1133">Transmembrane helix</keyword>
<feature type="domain" description="Ig-like" evidence="3">
    <location>
        <begin position="23"/>
        <end position="121"/>
    </location>
</feature>
<name>A0ABQ7SZP6_PHRPL</name>
<dbReference type="EMBL" id="JAIPUX010003289">
    <property type="protein sequence ID" value="KAH0622800.1"/>
    <property type="molecule type" value="Genomic_DNA"/>
</dbReference>
<evidence type="ECO:0000256" key="1">
    <source>
        <dbReference type="SAM" id="Phobius"/>
    </source>
</evidence>
<dbReference type="Pfam" id="PF15028">
    <property type="entry name" value="PTCRA"/>
    <property type="match status" value="1"/>
</dbReference>
<dbReference type="InterPro" id="IPR036179">
    <property type="entry name" value="Ig-like_dom_sf"/>
</dbReference>
<keyword evidence="2" id="KW-0732">Signal</keyword>
<dbReference type="PANTHER" id="PTHR37866">
    <property type="entry name" value="PRE T-CELL ANTIGEN RECEPTOR ALPHA"/>
    <property type="match status" value="1"/>
</dbReference>